<dbReference type="HOGENOM" id="CLU_026126_0_0_1"/>
<protein>
    <submittedName>
        <fullName evidence="4">Glutaredoxin</fullName>
    </submittedName>
</protein>
<dbReference type="InterPro" id="IPR014025">
    <property type="entry name" value="Glutaredoxin_subgr"/>
</dbReference>
<comment type="similarity">
    <text evidence="1">Belongs to the glutaredoxin family. Monothiol subfamily.</text>
</comment>
<dbReference type="GO" id="GO:0034599">
    <property type="term" value="P:cellular response to oxidative stress"/>
    <property type="evidence" value="ECO:0007669"/>
    <property type="project" value="TreeGrafter"/>
</dbReference>
<keyword evidence="2" id="KW-0732">Signal</keyword>
<gene>
    <name evidence="4" type="ORF">M437DRAFT_58802</name>
</gene>
<evidence type="ECO:0000256" key="2">
    <source>
        <dbReference type="SAM" id="SignalP"/>
    </source>
</evidence>
<dbReference type="InterPro" id="IPR036249">
    <property type="entry name" value="Thioredoxin-like_sf"/>
</dbReference>
<dbReference type="InterPro" id="IPR002109">
    <property type="entry name" value="Glutaredoxin"/>
</dbReference>
<dbReference type="AlphaFoldDB" id="A0A074VM63"/>
<dbReference type="PANTHER" id="PTHR45694:SF5">
    <property type="entry name" value="GLUTAREDOXIN 2"/>
    <property type="match status" value="1"/>
</dbReference>
<name>A0A074VM63_AURM1</name>
<dbReference type="PRINTS" id="PR00160">
    <property type="entry name" value="GLUTAREDOXIN"/>
</dbReference>
<evidence type="ECO:0000313" key="4">
    <source>
        <dbReference type="EMBL" id="KEQ58767.1"/>
    </source>
</evidence>
<dbReference type="GO" id="GO:0000324">
    <property type="term" value="C:fungal-type vacuole"/>
    <property type="evidence" value="ECO:0007669"/>
    <property type="project" value="TreeGrafter"/>
</dbReference>
<evidence type="ECO:0000256" key="1">
    <source>
        <dbReference type="ARBA" id="ARBA00009630"/>
    </source>
</evidence>
<dbReference type="InterPro" id="IPR011899">
    <property type="entry name" value="Glutaredoxin_euk/vir"/>
</dbReference>
<dbReference type="PROSITE" id="PS51354">
    <property type="entry name" value="GLUTAREDOXIN_2"/>
    <property type="match status" value="1"/>
</dbReference>
<dbReference type="CDD" id="cd03419">
    <property type="entry name" value="GRX_GRXh_1_2_like"/>
    <property type="match status" value="1"/>
</dbReference>
<dbReference type="FunFam" id="3.40.30.10:FF:000093">
    <property type="entry name" value="Glutaredoxin 2"/>
    <property type="match status" value="1"/>
</dbReference>
<accession>A0A074VM63</accession>
<dbReference type="PANTHER" id="PTHR45694">
    <property type="entry name" value="GLUTAREDOXIN 2"/>
    <property type="match status" value="1"/>
</dbReference>
<dbReference type="EMBL" id="KL584852">
    <property type="protein sequence ID" value="KEQ58767.1"/>
    <property type="molecule type" value="Genomic_DNA"/>
</dbReference>
<dbReference type="GO" id="GO:0005801">
    <property type="term" value="C:cis-Golgi network"/>
    <property type="evidence" value="ECO:0007669"/>
    <property type="project" value="UniProtKB-ARBA"/>
</dbReference>
<proteinExistence type="inferred from homology"/>
<dbReference type="GO" id="GO:0005796">
    <property type="term" value="C:Golgi lumen"/>
    <property type="evidence" value="ECO:0007669"/>
    <property type="project" value="TreeGrafter"/>
</dbReference>
<dbReference type="GeneID" id="63916832"/>
<dbReference type="NCBIfam" id="TIGR02180">
    <property type="entry name" value="GRX_euk"/>
    <property type="match status" value="1"/>
</dbReference>
<dbReference type="RefSeq" id="XP_040875790.1">
    <property type="nucleotide sequence ID" value="XM_041023459.1"/>
</dbReference>
<organism evidence="4 5">
    <name type="scientific">Aureobasidium melanogenum (strain CBS 110374)</name>
    <name type="common">Aureobasidium pullulans var. melanogenum</name>
    <dbReference type="NCBI Taxonomy" id="1043003"/>
    <lineage>
        <taxon>Eukaryota</taxon>
        <taxon>Fungi</taxon>
        <taxon>Dikarya</taxon>
        <taxon>Ascomycota</taxon>
        <taxon>Pezizomycotina</taxon>
        <taxon>Dothideomycetes</taxon>
        <taxon>Dothideomycetidae</taxon>
        <taxon>Dothideales</taxon>
        <taxon>Saccotheciaceae</taxon>
        <taxon>Aureobasidium</taxon>
    </lineage>
</organism>
<dbReference type="Proteomes" id="UP000030672">
    <property type="component" value="Unassembled WGS sequence"/>
</dbReference>
<dbReference type="SUPFAM" id="SSF52833">
    <property type="entry name" value="Thioredoxin-like"/>
    <property type="match status" value="1"/>
</dbReference>
<sequence length="253" mass="27436">MPSQRRVKVFALLAVLAVLSFIYLSSAAASTRSSPFYTNTANALNTKHQEALDLENHQIIHEAAEKAEKEKEAANIRDPDLAAVPGQKSVAGRKMIKGEKGLKDDGVAKVGNTGAQHAQAADPDETEEEHKAEVELDSILKKSPIVIFSKSYCPYSKKAKAILLEQYNIVPAPYVEELDLHPLGPQLQAALLKTTGRRTVPNVLINGKSIGGGDDIAGLHENDKLIQQIKDLGGKRIMEVSKAEPKAALKFRS</sequence>
<dbReference type="Pfam" id="PF00462">
    <property type="entry name" value="Glutaredoxin"/>
    <property type="match status" value="1"/>
</dbReference>
<dbReference type="GO" id="GO:0004362">
    <property type="term" value="F:glutathione-disulfide reductase (NADPH) activity"/>
    <property type="evidence" value="ECO:0007669"/>
    <property type="project" value="UniProtKB-ARBA"/>
</dbReference>
<reference evidence="4 5" key="1">
    <citation type="journal article" date="2014" name="BMC Genomics">
        <title>Genome sequencing of four Aureobasidium pullulans varieties: biotechnological potential, stress tolerance, and description of new species.</title>
        <authorList>
            <person name="Gostin Ar C."/>
            <person name="Ohm R.A."/>
            <person name="Kogej T."/>
            <person name="Sonjak S."/>
            <person name="Turk M."/>
            <person name="Zajc J."/>
            <person name="Zalar P."/>
            <person name="Grube M."/>
            <person name="Sun H."/>
            <person name="Han J."/>
            <person name="Sharma A."/>
            <person name="Chiniquy J."/>
            <person name="Ngan C.Y."/>
            <person name="Lipzen A."/>
            <person name="Barry K."/>
            <person name="Grigoriev I.V."/>
            <person name="Gunde-Cimerman N."/>
        </authorList>
    </citation>
    <scope>NUCLEOTIDE SEQUENCE [LARGE SCALE GENOMIC DNA]</scope>
    <source>
        <strain evidence="4 5">CBS 110374</strain>
    </source>
</reference>
<feature type="signal peptide" evidence="2">
    <location>
        <begin position="1"/>
        <end position="27"/>
    </location>
</feature>
<dbReference type="Gene3D" id="3.40.30.10">
    <property type="entry name" value="Glutaredoxin"/>
    <property type="match status" value="1"/>
</dbReference>
<feature type="domain" description="Glutaredoxin" evidence="3">
    <location>
        <begin position="145"/>
        <end position="210"/>
    </location>
</feature>
<keyword evidence="5" id="KW-1185">Reference proteome</keyword>
<evidence type="ECO:0000259" key="3">
    <source>
        <dbReference type="Pfam" id="PF00462"/>
    </source>
</evidence>
<dbReference type="STRING" id="1043003.A0A074VM63"/>
<feature type="chain" id="PRO_5001700791" evidence="2">
    <location>
        <begin position="28"/>
        <end position="253"/>
    </location>
</feature>
<evidence type="ECO:0000313" key="5">
    <source>
        <dbReference type="Proteomes" id="UP000030672"/>
    </source>
</evidence>